<evidence type="ECO:0000313" key="2">
    <source>
        <dbReference type="Proteomes" id="UP000602510"/>
    </source>
</evidence>
<proteinExistence type="predicted"/>
<name>A0A833TC66_PHYIN</name>
<reference evidence="1" key="1">
    <citation type="submission" date="2020-04" db="EMBL/GenBank/DDBJ databases">
        <title>Hybrid Assembly of Korean Phytophthora infestans isolates.</title>
        <authorList>
            <person name="Prokchorchik M."/>
            <person name="Lee Y."/>
            <person name="Seo J."/>
            <person name="Cho J.-H."/>
            <person name="Park Y.-E."/>
            <person name="Jang D.-C."/>
            <person name="Im J.-S."/>
            <person name="Choi J.-G."/>
            <person name="Park H.-J."/>
            <person name="Lee G.-B."/>
            <person name="Lee Y.-G."/>
            <person name="Hong S.-Y."/>
            <person name="Cho K."/>
            <person name="Sohn K.H."/>
        </authorList>
    </citation>
    <scope>NUCLEOTIDE SEQUENCE</scope>
    <source>
        <strain evidence="1">KR_1_A1</strain>
    </source>
</reference>
<dbReference type="EMBL" id="WSZM01000051">
    <property type="protein sequence ID" value="KAF4045309.1"/>
    <property type="molecule type" value="Genomic_DNA"/>
</dbReference>
<dbReference type="AlphaFoldDB" id="A0A833TC66"/>
<organism evidence="1 2">
    <name type="scientific">Phytophthora infestans</name>
    <name type="common">Potato late blight agent</name>
    <name type="synonym">Botrytis infestans</name>
    <dbReference type="NCBI Taxonomy" id="4787"/>
    <lineage>
        <taxon>Eukaryota</taxon>
        <taxon>Sar</taxon>
        <taxon>Stramenopiles</taxon>
        <taxon>Oomycota</taxon>
        <taxon>Peronosporomycetes</taxon>
        <taxon>Peronosporales</taxon>
        <taxon>Peronosporaceae</taxon>
        <taxon>Phytophthora</taxon>
    </lineage>
</organism>
<keyword evidence="2" id="KW-1185">Reference proteome</keyword>
<accession>A0A833TC66</accession>
<comment type="caution">
    <text evidence="1">The sequence shown here is derived from an EMBL/GenBank/DDBJ whole genome shotgun (WGS) entry which is preliminary data.</text>
</comment>
<evidence type="ECO:0000313" key="1">
    <source>
        <dbReference type="EMBL" id="KAF4045309.1"/>
    </source>
</evidence>
<dbReference type="Proteomes" id="UP000602510">
    <property type="component" value="Unassembled WGS sequence"/>
</dbReference>
<gene>
    <name evidence="1" type="ORF">GN244_ATG02297</name>
</gene>
<sequence length="88" mass="9579">MNAIVVHSDYSKSKGGYTGAATSKAQITGVTVSGLTGTATNLYDIERWELHQHPARCLQETASNRRGGATEFLWAWRPDTTTPSVLLK</sequence>
<protein>
    <submittedName>
        <fullName evidence="1">Uncharacterized protein</fullName>
    </submittedName>
</protein>